<dbReference type="Proteomes" id="UP001501867">
    <property type="component" value="Unassembled WGS sequence"/>
</dbReference>
<accession>A0ABP3EQX7</accession>
<reference evidence="3" key="1">
    <citation type="journal article" date="2019" name="Int. J. Syst. Evol. Microbiol.">
        <title>The Global Catalogue of Microorganisms (GCM) 10K type strain sequencing project: providing services to taxonomists for standard genome sequencing and annotation.</title>
        <authorList>
            <consortium name="The Broad Institute Genomics Platform"/>
            <consortium name="The Broad Institute Genome Sequencing Center for Infectious Disease"/>
            <person name="Wu L."/>
            <person name="Ma J."/>
        </authorList>
    </citation>
    <scope>NUCLEOTIDE SEQUENCE [LARGE SCALE GENOMIC DNA]</scope>
    <source>
        <strain evidence="3">JCM 4505</strain>
    </source>
</reference>
<feature type="compositionally biased region" description="Low complexity" evidence="1">
    <location>
        <begin position="94"/>
        <end position="107"/>
    </location>
</feature>
<evidence type="ECO:0000313" key="3">
    <source>
        <dbReference type="Proteomes" id="UP001501867"/>
    </source>
</evidence>
<gene>
    <name evidence="2" type="ORF">GCM10010302_06620</name>
</gene>
<keyword evidence="3" id="KW-1185">Reference proteome</keyword>
<protein>
    <submittedName>
        <fullName evidence="2">Uncharacterized protein</fullName>
    </submittedName>
</protein>
<feature type="region of interest" description="Disordered" evidence="1">
    <location>
        <begin position="68"/>
        <end position="117"/>
    </location>
</feature>
<comment type="caution">
    <text evidence="2">The sequence shown here is derived from an EMBL/GenBank/DDBJ whole genome shotgun (WGS) entry which is preliminary data.</text>
</comment>
<dbReference type="EMBL" id="BAAABV010000005">
    <property type="protein sequence ID" value="GAA0271705.1"/>
    <property type="molecule type" value="Genomic_DNA"/>
</dbReference>
<feature type="region of interest" description="Disordered" evidence="1">
    <location>
        <begin position="1"/>
        <end position="55"/>
    </location>
</feature>
<name>A0ABP3EQX7_9ACTN</name>
<evidence type="ECO:0000313" key="2">
    <source>
        <dbReference type="EMBL" id="GAA0271705.1"/>
    </source>
</evidence>
<evidence type="ECO:0000256" key="1">
    <source>
        <dbReference type="SAM" id="MobiDB-lite"/>
    </source>
</evidence>
<organism evidence="2 3">
    <name type="scientific">Streptomyces polychromogenes</name>
    <dbReference type="NCBI Taxonomy" id="67342"/>
    <lineage>
        <taxon>Bacteria</taxon>
        <taxon>Bacillati</taxon>
        <taxon>Actinomycetota</taxon>
        <taxon>Actinomycetes</taxon>
        <taxon>Kitasatosporales</taxon>
        <taxon>Streptomycetaceae</taxon>
        <taxon>Streptomyces</taxon>
    </lineage>
</organism>
<proteinExistence type="predicted"/>
<sequence>MNIAQPPSRTRPPPGKGGFVIVRSPDPHTTPGPHAAVTRPNGRAGQLRRNGAALSAWRPWTGPRMITGRYGIKPSPARDARPDHQAAPPGGPLGLPAPAADDPLPAARAQGPARSTR</sequence>